<dbReference type="PANTHER" id="PTHR13554">
    <property type="entry name" value="26S PROTEASOME NON-ATPASE REGULATORY SUBUNIT 5-RELATED"/>
    <property type="match status" value="1"/>
</dbReference>
<organism evidence="3 4">
    <name type="scientific">Drosophila busckii</name>
    <name type="common">Fruit fly</name>
    <dbReference type="NCBI Taxonomy" id="30019"/>
    <lineage>
        <taxon>Eukaryota</taxon>
        <taxon>Metazoa</taxon>
        <taxon>Ecdysozoa</taxon>
        <taxon>Arthropoda</taxon>
        <taxon>Hexapoda</taxon>
        <taxon>Insecta</taxon>
        <taxon>Pterygota</taxon>
        <taxon>Neoptera</taxon>
        <taxon>Endopterygota</taxon>
        <taxon>Diptera</taxon>
        <taxon>Brachycera</taxon>
        <taxon>Muscomorpha</taxon>
        <taxon>Ephydroidea</taxon>
        <taxon>Drosophilidae</taxon>
        <taxon>Drosophila</taxon>
    </lineage>
</organism>
<dbReference type="GO" id="GO:0043248">
    <property type="term" value="P:proteasome assembly"/>
    <property type="evidence" value="ECO:0007669"/>
    <property type="project" value="InterPro"/>
</dbReference>
<dbReference type="InterPro" id="IPR019538">
    <property type="entry name" value="PSMD5"/>
</dbReference>
<dbReference type="SUPFAM" id="SSF48371">
    <property type="entry name" value="ARM repeat"/>
    <property type="match status" value="1"/>
</dbReference>
<dbReference type="SMR" id="A0A0M3QZ53"/>
<dbReference type="EMBL" id="CP012528">
    <property type="protein sequence ID" value="ALC48769.1"/>
    <property type="molecule type" value="Genomic_DNA"/>
</dbReference>
<dbReference type="OMA" id="WGQEYIS"/>
<accession>A0A0M3QZ53</accession>
<dbReference type="OrthoDB" id="10250600at2759"/>
<evidence type="ECO:0000313" key="3">
    <source>
        <dbReference type="EMBL" id="ALC48769.1"/>
    </source>
</evidence>
<keyword evidence="4" id="KW-1185">Reference proteome</keyword>
<dbReference type="AlphaFoldDB" id="A0A0M3QZ53"/>
<gene>
    <name evidence="3" type="ORF">Dbus_chrXg625</name>
</gene>
<dbReference type="Pfam" id="PF10508">
    <property type="entry name" value="Proteasom_PSMB"/>
    <property type="match status" value="1"/>
</dbReference>
<dbReference type="InterPro" id="IPR011989">
    <property type="entry name" value="ARM-like"/>
</dbReference>
<dbReference type="STRING" id="30019.A0A0M3QZ53"/>
<dbReference type="Proteomes" id="UP000494163">
    <property type="component" value="Chromosome X"/>
</dbReference>
<evidence type="ECO:0000256" key="1">
    <source>
        <dbReference type="ARBA" id="ARBA00006823"/>
    </source>
</evidence>
<evidence type="ECO:0000313" key="4">
    <source>
        <dbReference type="Proteomes" id="UP000494163"/>
    </source>
</evidence>
<comment type="similarity">
    <text evidence="1">Belongs to the proteasome subunit S5B/HSM3 family.</text>
</comment>
<reference evidence="3 4" key="1">
    <citation type="submission" date="2015-08" db="EMBL/GenBank/DDBJ databases">
        <title>Ancestral chromatin configuration constrains chromatin evolution on differentiating sex chromosomes in Drosophila.</title>
        <authorList>
            <person name="Zhou Q."/>
            <person name="Bachtrog D."/>
        </authorList>
    </citation>
    <scope>NUCLEOTIDE SEQUENCE [LARGE SCALE GENOMIC DNA]</scope>
    <source>
        <tissue evidence="3">Whole larvae</tissue>
    </source>
</reference>
<dbReference type="PANTHER" id="PTHR13554:SF10">
    <property type="entry name" value="26S PROTEASOME NON-ATPASE REGULATORY SUBUNIT 5"/>
    <property type="match status" value="1"/>
</dbReference>
<evidence type="ECO:0000256" key="2">
    <source>
        <dbReference type="ARBA" id="ARBA00014933"/>
    </source>
</evidence>
<dbReference type="Gene3D" id="1.25.10.10">
    <property type="entry name" value="Leucine-rich Repeat Variant"/>
    <property type="match status" value="1"/>
</dbReference>
<name>A0A0M3QZ53_DROBS</name>
<protein>
    <recommendedName>
        <fullName evidence="2">26S proteasome non-ATPase regulatory subunit 5</fullName>
    </recommendedName>
</protein>
<dbReference type="InterPro" id="IPR016024">
    <property type="entry name" value="ARM-type_fold"/>
</dbReference>
<proteinExistence type="inferred from homology"/>
<sequence length="491" mass="55467">MDEDWWLEQLQQLKMNEKRLDVLTNMYTTINKQGALPRQILEKLLREPLIYECALIENAAKEPLVNLTIDFIGSCLEQLQLDMSDEKLPKLLQLTLNHSNPAVRALVLKQLQRQAGKPSQELLLYVLDELQQPETLSSTAAINILAKALVEPELKNASVQSKLLQLLKQNEVVRCRAYELGVKLAKSSAATLSAVEFILDAALSELDNDDVLLQASVMEILVPLAEQNHGLSYMERRRVFDIFSSRVQRLEEHPLDALLIPSIMKFFGKIAAVQPQKILTGYPHMLLQLFELLQSGDETVLPTAMDTLANLAGSNTGKILLHKQYETQMLQALSKFATYTKHLSPLLKVRLLNALDMIYARESSNSAEVELSNILKLWFESFAGGQQLDHIMELLHTPFPDLQLAALALMKTLCLYDWGILSLKNTGGAVEFLLSRQRDLHKDVKYVKWQILEQLCASDKFAPSEILRFTAYVNEGPYYVQADVSIATEPQ</sequence>
<dbReference type="GO" id="GO:0005829">
    <property type="term" value="C:cytosol"/>
    <property type="evidence" value="ECO:0007669"/>
    <property type="project" value="TreeGrafter"/>
</dbReference>